<evidence type="ECO:0000256" key="4">
    <source>
        <dbReference type="ARBA" id="ARBA00023155"/>
    </source>
</evidence>
<accession>A0A0R3WZL9</accession>
<dbReference type="AlphaFoldDB" id="A0A0R3WZL9"/>
<evidence type="ECO:0000313" key="9">
    <source>
        <dbReference type="Proteomes" id="UP000274429"/>
    </source>
</evidence>
<dbReference type="InterPro" id="IPR009057">
    <property type="entry name" value="Homeodomain-like_sf"/>
</dbReference>
<dbReference type="Pfam" id="PF05044">
    <property type="entry name" value="HPD"/>
    <property type="match status" value="1"/>
</dbReference>
<keyword evidence="3" id="KW-0238">DNA-binding</keyword>
<dbReference type="GO" id="GO:0000978">
    <property type="term" value="F:RNA polymerase II cis-regulatory region sequence-specific DNA binding"/>
    <property type="evidence" value="ECO:0007669"/>
    <property type="project" value="TreeGrafter"/>
</dbReference>
<dbReference type="PROSITE" id="PS51818">
    <property type="entry name" value="HOMEO_PROSPERO"/>
    <property type="match status" value="1"/>
</dbReference>
<evidence type="ECO:0000256" key="5">
    <source>
        <dbReference type="ARBA" id="ARBA00023163"/>
    </source>
</evidence>
<dbReference type="Gene3D" id="1.10.10.500">
    <property type="entry name" value="Homeo-prospero domain"/>
    <property type="match status" value="1"/>
</dbReference>
<evidence type="ECO:0000256" key="2">
    <source>
        <dbReference type="ARBA" id="ARBA00023015"/>
    </source>
</evidence>
<evidence type="ECO:0000313" key="10">
    <source>
        <dbReference type="WBParaSite" id="TTAC_0000625201-mRNA-1"/>
    </source>
</evidence>
<reference evidence="10" key="1">
    <citation type="submission" date="2017-02" db="UniProtKB">
        <authorList>
            <consortium name="WormBaseParasite"/>
        </authorList>
    </citation>
    <scope>IDENTIFICATION</scope>
</reference>
<evidence type="ECO:0000256" key="3">
    <source>
        <dbReference type="ARBA" id="ARBA00023125"/>
    </source>
</evidence>
<keyword evidence="9" id="KW-1185">Reference proteome</keyword>
<keyword evidence="4" id="KW-0371">Homeobox</keyword>
<dbReference type="STRING" id="6205.A0A0R3WZL9"/>
<reference evidence="8 9" key="2">
    <citation type="submission" date="2018-11" db="EMBL/GenBank/DDBJ databases">
        <authorList>
            <consortium name="Pathogen Informatics"/>
        </authorList>
    </citation>
    <scope>NUCLEOTIDE SEQUENCE [LARGE SCALE GENOMIC DNA]</scope>
</reference>
<dbReference type="GO" id="GO:0007399">
    <property type="term" value="P:nervous system development"/>
    <property type="evidence" value="ECO:0007669"/>
    <property type="project" value="UniProtKB-ARBA"/>
</dbReference>
<dbReference type="Proteomes" id="UP000274429">
    <property type="component" value="Unassembled WGS sequence"/>
</dbReference>
<evidence type="ECO:0000256" key="1">
    <source>
        <dbReference type="ARBA" id="ARBA00004123"/>
    </source>
</evidence>
<sequence>MTFFGNVKLLTVSAPDQCTSVESEIAAPSKLSNRLQFCMSPLKAVYVVPPPSLLLNSPMLMQAGMPLRSWIEGGSRSLTWNQELEAGQGDDFCSKTLELSMQQIENRLSENGIGKASIWKRQNNVSHKEPHAPPKRLDNLLLEEPMNLSFHNAKSVSLMAVPRISALQHILKGEVLNGQHLRKAKLMFLYARYPSSAYLKHFFPEVTFSRYNTAQLIKWFSNFREFFYINIERCARSLVAEGVRSPKIIQVIPKLGLYRTLIFHYNRSMECETPAEFFAVIERALLEFFLAIVTGGDSHSAWKKKIYKTIAQFDQTIPERFRYLKC</sequence>
<dbReference type="WBParaSite" id="TTAC_0000625201-mRNA-1">
    <property type="protein sequence ID" value="TTAC_0000625201-mRNA-1"/>
    <property type="gene ID" value="TTAC_0000625201"/>
</dbReference>
<dbReference type="InterPro" id="IPR023082">
    <property type="entry name" value="Homeo_prospero_dom"/>
</dbReference>
<protein>
    <submittedName>
        <fullName evidence="10">Prospero domain-containing protein</fullName>
    </submittedName>
</protein>
<dbReference type="GO" id="GO:0005634">
    <property type="term" value="C:nucleus"/>
    <property type="evidence" value="ECO:0007669"/>
    <property type="project" value="UniProtKB-SubCell"/>
</dbReference>
<comment type="subcellular location">
    <subcellularLocation>
        <location evidence="1">Nucleus</location>
    </subcellularLocation>
</comment>
<dbReference type="PANTHER" id="PTHR12198:SF0">
    <property type="entry name" value="HOMEOBOX PROTEIN PROSPERO"/>
    <property type="match status" value="1"/>
</dbReference>
<dbReference type="InterPro" id="IPR039350">
    <property type="entry name" value="Prospero_homeodomain"/>
</dbReference>
<organism evidence="10">
    <name type="scientific">Hydatigena taeniaeformis</name>
    <name type="common">Feline tapeworm</name>
    <name type="synonym">Taenia taeniaeformis</name>
    <dbReference type="NCBI Taxonomy" id="6205"/>
    <lineage>
        <taxon>Eukaryota</taxon>
        <taxon>Metazoa</taxon>
        <taxon>Spiralia</taxon>
        <taxon>Lophotrochozoa</taxon>
        <taxon>Platyhelminthes</taxon>
        <taxon>Cestoda</taxon>
        <taxon>Eucestoda</taxon>
        <taxon>Cyclophyllidea</taxon>
        <taxon>Taeniidae</taxon>
        <taxon>Hydatigera</taxon>
    </lineage>
</organism>
<evidence type="ECO:0000259" key="7">
    <source>
        <dbReference type="PROSITE" id="PS51818"/>
    </source>
</evidence>
<dbReference type="GO" id="GO:0048468">
    <property type="term" value="P:cell development"/>
    <property type="evidence" value="ECO:0007669"/>
    <property type="project" value="UniProtKB-ARBA"/>
</dbReference>
<feature type="domain" description="Prospero" evidence="7">
    <location>
        <begin position="173"/>
        <end position="326"/>
    </location>
</feature>
<keyword evidence="5" id="KW-0804">Transcription</keyword>
<gene>
    <name evidence="8" type="ORF">TTAC_LOCUS6237</name>
</gene>
<evidence type="ECO:0000256" key="6">
    <source>
        <dbReference type="ARBA" id="ARBA00023242"/>
    </source>
</evidence>
<dbReference type="PANTHER" id="PTHR12198">
    <property type="entry name" value="HOMEOBOX PROTEIN PROSPERO/PROX-1/CEH-26"/>
    <property type="match status" value="1"/>
</dbReference>
<name>A0A0R3WZL9_HYDTA</name>
<dbReference type="InterPro" id="IPR037131">
    <property type="entry name" value="Homeo_prospero_dom_sf"/>
</dbReference>
<proteinExistence type="predicted"/>
<dbReference type="EMBL" id="UYWX01020296">
    <property type="protein sequence ID" value="VDM30414.1"/>
    <property type="molecule type" value="Genomic_DNA"/>
</dbReference>
<dbReference type="OrthoDB" id="10038576at2759"/>
<keyword evidence="6" id="KW-0539">Nucleus</keyword>
<evidence type="ECO:0000313" key="8">
    <source>
        <dbReference type="EMBL" id="VDM30414.1"/>
    </source>
</evidence>
<dbReference type="SUPFAM" id="SSF46689">
    <property type="entry name" value="Homeodomain-like"/>
    <property type="match status" value="1"/>
</dbReference>
<keyword evidence="2" id="KW-0805">Transcription regulation</keyword>
<dbReference type="GO" id="GO:0000981">
    <property type="term" value="F:DNA-binding transcription factor activity, RNA polymerase II-specific"/>
    <property type="evidence" value="ECO:0007669"/>
    <property type="project" value="TreeGrafter"/>
</dbReference>